<dbReference type="OrthoDB" id="6270329at2759"/>
<evidence type="ECO:0000313" key="8">
    <source>
        <dbReference type="Proteomes" id="UP000231279"/>
    </source>
</evidence>
<dbReference type="GO" id="GO:0043161">
    <property type="term" value="P:proteasome-mediated ubiquitin-dependent protein catabolic process"/>
    <property type="evidence" value="ECO:0007669"/>
    <property type="project" value="TreeGrafter"/>
</dbReference>
<dbReference type="Pfam" id="PF00569">
    <property type="entry name" value="ZZ"/>
    <property type="match status" value="1"/>
</dbReference>
<name>A0A2G9GMF7_9LAMI</name>
<dbReference type="GO" id="GO:0008270">
    <property type="term" value="F:zinc ion binding"/>
    <property type="evidence" value="ECO:0007669"/>
    <property type="project" value="UniProtKB-KW"/>
</dbReference>
<dbReference type="STRING" id="429701.A0A2G9GMF7"/>
<evidence type="ECO:0000256" key="4">
    <source>
        <dbReference type="PROSITE-ProRule" id="PRU00228"/>
    </source>
</evidence>
<dbReference type="GO" id="GO:0061630">
    <property type="term" value="F:ubiquitin protein ligase activity"/>
    <property type="evidence" value="ECO:0007669"/>
    <property type="project" value="TreeGrafter"/>
</dbReference>
<evidence type="ECO:0000256" key="3">
    <source>
        <dbReference type="ARBA" id="ARBA00022833"/>
    </source>
</evidence>
<evidence type="ECO:0000313" key="6">
    <source>
        <dbReference type="EMBL" id="PIN06477.1"/>
    </source>
</evidence>
<comment type="caution">
    <text evidence="6">The sequence shown here is derived from an EMBL/GenBank/DDBJ whole genome shotgun (WGS) entry which is preliminary data.</text>
</comment>
<dbReference type="InterPro" id="IPR043145">
    <property type="entry name" value="Znf_ZZ_sf"/>
</dbReference>
<keyword evidence="8" id="KW-1185">Reference proteome</keyword>
<evidence type="ECO:0000256" key="2">
    <source>
        <dbReference type="ARBA" id="ARBA00022771"/>
    </source>
</evidence>
<reference evidence="8" key="2">
    <citation type="journal article" date="2018" name="Gigascience">
        <title>Genome assembly of the Pink Ipe (Handroanthus impetiginosus, Bignoniaceae), a highly valued, ecologically keystone Neotropical timber forest tree.</title>
        <authorList>
            <person name="Silva-Junior O.B."/>
            <person name="Grattapaglia D."/>
            <person name="Novaes E."/>
            <person name="Collevatti R.G."/>
        </authorList>
    </citation>
    <scope>NUCLEOTIDE SEQUENCE [LARGE SCALE GENOMIC DNA]</scope>
    <source>
        <strain evidence="8">cv. UFG-1</strain>
    </source>
</reference>
<dbReference type="EMBL" id="NKXS01004404">
    <property type="protein sequence ID" value="PIN06478.1"/>
    <property type="molecule type" value="Genomic_DNA"/>
</dbReference>
<organism evidence="6 8">
    <name type="scientific">Handroanthus impetiginosus</name>
    <dbReference type="NCBI Taxonomy" id="429701"/>
    <lineage>
        <taxon>Eukaryota</taxon>
        <taxon>Viridiplantae</taxon>
        <taxon>Streptophyta</taxon>
        <taxon>Embryophyta</taxon>
        <taxon>Tracheophyta</taxon>
        <taxon>Spermatophyta</taxon>
        <taxon>Magnoliopsida</taxon>
        <taxon>eudicotyledons</taxon>
        <taxon>Gunneridae</taxon>
        <taxon>Pentapetalae</taxon>
        <taxon>asterids</taxon>
        <taxon>lamiids</taxon>
        <taxon>Lamiales</taxon>
        <taxon>Bignoniaceae</taxon>
        <taxon>Crescentiina</taxon>
        <taxon>Tabebuia alliance</taxon>
        <taxon>Handroanthus</taxon>
    </lineage>
</organism>
<reference evidence="6" key="1">
    <citation type="submission" date="2017-07" db="EMBL/GenBank/DDBJ databases">
        <authorList>
            <person name="Sun Z.S."/>
            <person name="Albrecht U."/>
            <person name="Echele G."/>
            <person name="Lee C.C."/>
        </authorList>
    </citation>
    <scope>NUCLEOTIDE SEQUENCE</scope>
    <source>
        <strain evidence="6">UFG-1</strain>
        <tissue evidence="6">Leaf</tissue>
    </source>
</reference>
<dbReference type="PANTHER" id="PTHR15898">
    <property type="entry name" value="BIFUNCTIONAL APOPTOSIS REGULATOR"/>
    <property type="match status" value="1"/>
</dbReference>
<dbReference type="Gene3D" id="3.30.60.90">
    <property type="match status" value="1"/>
</dbReference>
<protein>
    <recommendedName>
        <fullName evidence="5">ZZ-type domain-containing protein</fullName>
    </recommendedName>
</protein>
<dbReference type="FunFam" id="3.30.60.90:FF:000014">
    <property type="entry name" value="E3 ubiquitin-protein ligase PRT1"/>
    <property type="match status" value="1"/>
</dbReference>
<sequence>MYPIIGDRYRCKDCVEQIGYDLCKDCYTTSSKLPGRFNQQHTSDHKFEIVKSSMMRNLVLRLLRGQLQEVSAISDALHDDSTNIITPPSDNPNEDAENIEDALLLLSDTEASERQNQRSA</sequence>
<dbReference type="PROSITE" id="PS50135">
    <property type="entry name" value="ZF_ZZ_2"/>
    <property type="match status" value="1"/>
</dbReference>
<keyword evidence="2 4" id="KW-0863">Zinc-finger</keyword>
<dbReference type="Proteomes" id="UP000231279">
    <property type="component" value="Unassembled WGS sequence"/>
</dbReference>
<proteinExistence type="predicted"/>
<reference evidence="6" key="3">
    <citation type="journal article" date="2018" name="Gigascience">
        <title>Genome assembly of the pink ipe (Handroanthus impetiginosus, Bignoniaceae), a highly-valued ecologically keystone neotropical timber forest tree.</title>
        <authorList>
            <person name="Silva-Junior O.B."/>
            <person name="Novaes E."/>
            <person name="Grattapaglia D."/>
            <person name="Collevatti R.G."/>
        </authorList>
    </citation>
    <scope>NUCLEOTIDE SEQUENCE [LARGE SCALE GENOMIC DNA]</scope>
    <source>
        <strain evidence="6">UFG-1</strain>
        <tissue evidence="6">Leaf</tissue>
    </source>
</reference>
<dbReference type="SUPFAM" id="SSF57850">
    <property type="entry name" value="RING/U-box"/>
    <property type="match status" value="1"/>
</dbReference>
<feature type="domain" description="ZZ-type" evidence="5">
    <location>
        <begin position="1"/>
        <end position="55"/>
    </location>
</feature>
<evidence type="ECO:0000313" key="7">
    <source>
        <dbReference type="EMBL" id="PIN06478.1"/>
    </source>
</evidence>
<dbReference type="AlphaFoldDB" id="A0A2G9GMF7"/>
<evidence type="ECO:0000259" key="5">
    <source>
        <dbReference type="PROSITE" id="PS50135"/>
    </source>
</evidence>
<gene>
    <name evidence="6" type="ORF">CDL12_20968</name>
    <name evidence="7" type="ORF">CDL12_20969</name>
</gene>
<dbReference type="InterPro" id="IPR000433">
    <property type="entry name" value="Znf_ZZ"/>
</dbReference>
<keyword evidence="1" id="KW-0479">Metal-binding</keyword>
<accession>A0A2G9GMF7</accession>
<keyword evidence="3" id="KW-0862">Zinc</keyword>
<dbReference type="EMBL" id="NKXS01004404">
    <property type="protein sequence ID" value="PIN06477.1"/>
    <property type="molecule type" value="Genomic_DNA"/>
</dbReference>
<evidence type="ECO:0000256" key="1">
    <source>
        <dbReference type="ARBA" id="ARBA00022723"/>
    </source>
</evidence>
<dbReference type="PANTHER" id="PTHR15898:SF13">
    <property type="entry name" value="BIFUNCTIONAL APOPTOSIS REGULATOR"/>
    <property type="match status" value="1"/>
</dbReference>